<dbReference type="PANTHER" id="PTHR40518:SF1">
    <property type="entry name" value="ACETOACETATE DECARBOXYLASE"/>
    <property type="match status" value="1"/>
</dbReference>
<dbReference type="Proteomes" id="UP001497453">
    <property type="component" value="Chromosome 6"/>
</dbReference>
<accession>A0ABP1DTD0</accession>
<evidence type="ECO:0000313" key="1">
    <source>
        <dbReference type="EMBL" id="CAL1711010.1"/>
    </source>
</evidence>
<keyword evidence="2" id="KW-1185">Reference proteome</keyword>
<reference evidence="2" key="1">
    <citation type="submission" date="2024-04" db="EMBL/GenBank/DDBJ databases">
        <authorList>
            <person name="Shaw F."/>
            <person name="Minotto A."/>
        </authorList>
    </citation>
    <scope>NUCLEOTIDE SEQUENCE [LARGE SCALE GENOMIC DNA]</scope>
</reference>
<dbReference type="EMBL" id="OZ037949">
    <property type="protein sequence ID" value="CAL1711010.1"/>
    <property type="molecule type" value="Genomic_DNA"/>
</dbReference>
<dbReference type="SUPFAM" id="SSF160104">
    <property type="entry name" value="Acetoacetate decarboxylase-like"/>
    <property type="match status" value="1"/>
</dbReference>
<dbReference type="InterPro" id="IPR023375">
    <property type="entry name" value="ADC_dom_sf"/>
</dbReference>
<gene>
    <name evidence="1" type="ORF">GFSPODELE1_LOCUS8133</name>
</gene>
<dbReference type="PANTHER" id="PTHR40518">
    <property type="entry name" value="ACETOACETATE DECARBOXYLASE"/>
    <property type="match status" value="1"/>
</dbReference>
<organism evidence="1 2">
    <name type="scientific">Somion occarium</name>
    <dbReference type="NCBI Taxonomy" id="3059160"/>
    <lineage>
        <taxon>Eukaryota</taxon>
        <taxon>Fungi</taxon>
        <taxon>Dikarya</taxon>
        <taxon>Basidiomycota</taxon>
        <taxon>Agaricomycotina</taxon>
        <taxon>Agaricomycetes</taxon>
        <taxon>Polyporales</taxon>
        <taxon>Cerrenaceae</taxon>
        <taxon>Somion</taxon>
    </lineage>
</organism>
<dbReference type="Gene3D" id="2.40.400.10">
    <property type="entry name" value="Acetoacetate decarboxylase-like"/>
    <property type="match status" value="1"/>
</dbReference>
<proteinExistence type="predicted"/>
<sequence>MSTQEMPFPEVPAPWNCRGEALWFLGYINPSKGSYPSLSSFSDLEGSSTYADSKVTGEYKGGLTSLMIVRYKETPIGPYDEIIWCPGAFIVPQTGKAVKRITRIYVSTKESVYNGRKNWNVPKHQAHFEFTPNPKISTPDDLPYSKVSISSIPDPEHPFFVVDLTPTRFLSRAWVPFKSSNLPVSGYLTLPPLPQSPKWREDALVGSDHWCGVDLFMKGKGGLFWAKGGLEGGKYGDDVLFPDVRPWSMGMWLKDFELEFPVSEEPGKKSD</sequence>
<name>A0ABP1DTD0_9APHY</name>
<evidence type="ECO:0000313" key="2">
    <source>
        <dbReference type="Proteomes" id="UP001497453"/>
    </source>
</evidence>
<protein>
    <submittedName>
        <fullName evidence="1">Uncharacterized protein</fullName>
    </submittedName>
</protein>